<dbReference type="Gene3D" id="1.20.1070.10">
    <property type="entry name" value="Rhodopsin 7-helix transmembrane proteins"/>
    <property type="match status" value="1"/>
</dbReference>
<evidence type="ECO:0000256" key="9">
    <source>
        <dbReference type="SAM" id="Phobius"/>
    </source>
</evidence>
<evidence type="ECO:0000256" key="1">
    <source>
        <dbReference type="ARBA" id="ARBA00004141"/>
    </source>
</evidence>
<keyword evidence="5 9" id="KW-0472">Membrane</keyword>
<dbReference type="Pfam" id="PF00001">
    <property type="entry name" value="7tm_1"/>
    <property type="match status" value="1"/>
</dbReference>
<keyword evidence="4 8" id="KW-0297">G-protein coupled receptor</keyword>
<feature type="domain" description="G-protein coupled receptors family 1 profile" evidence="10">
    <location>
        <begin position="1"/>
        <end position="222"/>
    </location>
</feature>
<dbReference type="Proteomes" id="UP000762676">
    <property type="component" value="Unassembled WGS sequence"/>
</dbReference>
<evidence type="ECO:0000313" key="12">
    <source>
        <dbReference type="Proteomes" id="UP000762676"/>
    </source>
</evidence>
<keyword evidence="12" id="KW-1185">Reference proteome</keyword>
<feature type="transmembrane region" description="Helical" evidence="9">
    <location>
        <begin position="200"/>
        <end position="225"/>
    </location>
</feature>
<proteinExistence type="inferred from homology"/>
<evidence type="ECO:0000256" key="6">
    <source>
        <dbReference type="ARBA" id="ARBA00023170"/>
    </source>
</evidence>
<feature type="transmembrane region" description="Helical" evidence="9">
    <location>
        <begin position="108"/>
        <end position="130"/>
    </location>
</feature>
<feature type="transmembrane region" description="Helical" evidence="9">
    <location>
        <begin position="55"/>
        <end position="75"/>
    </location>
</feature>
<keyword evidence="3 9" id="KW-1133">Transmembrane helix</keyword>
<keyword evidence="7 8" id="KW-0807">Transducer</keyword>
<comment type="caution">
    <text evidence="11">The sequence shown here is derived from an EMBL/GenBank/DDBJ whole genome shotgun (WGS) entry which is preliminary data.</text>
</comment>
<dbReference type="GO" id="GO:0005886">
    <property type="term" value="C:plasma membrane"/>
    <property type="evidence" value="ECO:0007669"/>
    <property type="project" value="TreeGrafter"/>
</dbReference>
<evidence type="ECO:0000259" key="10">
    <source>
        <dbReference type="PROSITE" id="PS50262"/>
    </source>
</evidence>
<dbReference type="InterPro" id="IPR017452">
    <property type="entry name" value="GPCR_Rhodpsn_7TM"/>
</dbReference>
<dbReference type="SUPFAM" id="SSF81321">
    <property type="entry name" value="Family A G protein-coupled receptor-like"/>
    <property type="match status" value="1"/>
</dbReference>
<dbReference type="PANTHER" id="PTHR24243">
    <property type="entry name" value="G-PROTEIN COUPLED RECEPTOR"/>
    <property type="match status" value="1"/>
</dbReference>
<feature type="transmembrane region" description="Helical" evidence="9">
    <location>
        <begin position="159"/>
        <end position="180"/>
    </location>
</feature>
<evidence type="ECO:0000256" key="7">
    <source>
        <dbReference type="ARBA" id="ARBA00023224"/>
    </source>
</evidence>
<feature type="transmembrane region" description="Helical" evidence="9">
    <location>
        <begin position="13"/>
        <end position="34"/>
    </location>
</feature>
<name>A0AAV4F8B1_9GAST</name>
<evidence type="ECO:0000256" key="4">
    <source>
        <dbReference type="ARBA" id="ARBA00023040"/>
    </source>
</evidence>
<evidence type="ECO:0000256" key="2">
    <source>
        <dbReference type="ARBA" id="ARBA00022692"/>
    </source>
</evidence>
<dbReference type="PRINTS" id="PR00237">
    <property type="entry name" value="GPCRRHODOPSN"/>
</dbReference>
<sequence>MCDSSLAALEGKLVIFLENTVTVTSILIILTVSLERFWAVYYPLKTYSSGSKSRAMVIMAGVWLVSALVTVPFLVMAETYQTTRHADGAIVDVCHTPEPDTALHKGYIVTRFTLIFAIPLVLLAGLYTLIIHKVLSETMECKQMTETARSQSAQNRKQLVIMLVGIIVLFFVCLLPFRVLTLSLTFADFNVMQKMGVERYLNFLWFCRLLIYINSAGNPIIYNIFSTKFRRAFQKVLRMYCCCCKKRLAMVGLRHHSNGTQIGTRMTTMSQYTHYSMVRPEASDSVDNV</sequence>
<dbReference type="AlphaFoldDB" id="A0AAV4F8B1"/>
<dbReference type="EMBL" id="BMAT01007711">
    <property type="protein sequence ID" value="GFR69509.1"/>
    <property type="molecule type" value="Genomic_DNA"/>
</dbReference>
<evidence type="ECO:0000313" key="11">
    <source>
        <dbReference type="EMBL" id="GFR69509.1"/>
    </source>
</evidence>
<evidence type="ECO:0000256" key="3">
    <source>
        <dbReference type="ARBA" id="ARBA00022989"/>
    </source>
</evidence>
<dbReference type="PROSITE" id="PS50262">
    <property type="entry name" value="G_PROTEIN_RECEP_F1_2"/>
    <property type="match status" value="1"/>
</dbReference>
<evidence type="ECO:0000256" key="5">
    <source>
        <dbReference type="ARBA" id="ARBA00023136"/>
    </source>
</evidence>
<evidence type="ECO:0000256" key="8">
    <source>
        <dbReference type="RuleBase" id="RU000688"/>
    </source>
</evidence>
<dbReference type="PANTHER" id="PTHR24243:SF233">
    <property type="entry name" value="THYROTROPIN-RELEASING HORMONE RECEPTOR"/>
    <property type="match status" value="1"/>
</dbReference>
<reference evidence="11 12" key="1">
    <citation type="journal article" date="2021" name="Elife">
        <title>Chloroplast acquisition without the gene transfer in kleptoplastic sea slugs, Plakobranchus ocellatus.</title>
        <authorList>
            <person name="Maeda T."/>
            <person name="Takahashi S."/>
            <person name="Yoshida T."/>
            <person name="Shimamura S."/>
            <person name="Takaki Y."/>
            <person name="Nagai Y."/>
            <person name="Toyoda A."/>
            <person name="Suzuki Y."/>
            <person name="Arimoto A."/>
            <person name="Ishii H."/>
            <person name="Satoh N."/>
            <person name="Nishiyama T."/>
            <person name="Hasebe M."/>
            <person name="Maruyama T."/>
            <person name="Minagawa J."/>
            <person name="Obokata J."/>
            <person name="Shigenobu S."/>
        </authorList>
    </citation>
    <scope>NUCLEOTIDE SEQUENCE [LARGE SCALE GENOMIC DNA]</scope>
</reference>
<dbReference type="GO" id="GO:0004930">
    <property type="term" value="F:G protein-coupled receptor activity"/>
    <property type="evidence" value="ECO:0007669"/>
    <property type="project" value="UniProtKB-KW"/>
</dbReference>
<comment type="similarity">
    <text evidence="8">Belongs to the G-protein coupled receptor 1 family.</text>
</comment>
<dbReference type="PROSITE" id="PS00237">
    <property type="entry name" value="G_PROTEIN_RECEP_F1_1"/>
    <property type="match status" value="1"/>
</dbReference>
<organism evidence="11 12">
    <name type="scientific">Elysia marginata</name>
    <dbReference type="NCBI Taxonomy" id="1093978"/>
    <lineage>
        <taxon>Eukaryota</taxon>
        <taxon>Metazoa</taxon>
        <taxon>Spiralia</taxon>
        <taxon>Lophotrochozoa</taxon>
        <taxon>Mollusca</taxon>
        <taxon>Gastropoda</taxon>
        <taxon>Heterobranchia</taxon>
        <taxon>Euthyneura</taxon>
        <taxon>Panpulmonata</taxon>
        <taxon>Sacoglossa</taxon>
        <taxon>Placobranchoidea</taxon>
        <taxon>Plakobranchidae</taxon>
        <taxon>Elysia</taxon>
    </lineage>
</organism>
<comment type="subcellular location">
    <subcellularLocation>
        <location evidence="1">Membrane</location>
        <topology evidence="1">Multi-pass membrane protein</topology>
    </subcellularLocation>
</comment>
<accession>A0AAV4F8B1</accession>
<protein>
    <submittedName>
        <fullName evidence="11">Growth hormone secretagogue receptor type 1-like</fullName>
    </submittedName>
</protein>
<keyword evidence="6 8" id="KW-0675">Receptor</keyword>
<gene>
    <name evidence="11" type="ORF">ElyMa_003758800</name>
</gene>
<dbReference type="InterPro" id="IPR000276">
    <property type="entry name" value="GPCR_Rhodpsn"/>
</dbReference>
<keyword evidence="2 8" id="KW-0812">Transmembrane</keyword>